<dbReference type="EMBL" id="WDES01000165">
    <property type="protein sequence ID" value="KAB6077738.1"/>
    <property type="molecule type" value="Genomic_DNA"/>
</dbReference>
<dbReference type="Proteomes" id="UP000435059">
    <property type="component" value="Unassembled WGS sequence"/>
</dbReference>
<comment type="caution">
    <text evidence="1">The sequence shown here is derived from an EMBL/GenBank/DDBJ whole genome shotgun (WGS) entry which is preliminary data.</text>
</comment>
<name>A0A7J5NSF3_9BACE</name>
<organism evidence="1 2">
    <name type="scientific">Bacteroides xylanisolvens</name>
    <dbReference type="NCBI Taxonomy" id="371601"/>
    <lineage>
        <taxon>Bacteria</taxon>
        <taxon>Pseudomonadati</taxon>
        <taxon>Bacteroidota</taxon>
        <taxon>Bacteroidia</taxon>
        <taxon>Bacteroidales</taxon>
        <taxon>Bacteroidaceae</taxon>
        <taxon>Bacteroides</taxon>
    </lineage>
</organism>
<proteinExistence type="predicted"/>
<accession>A0A7J5NSF3</accession>
<keyword evidence="2" id="KW-1185">Reference proteome</keyword>
<gene>
    <name evidence="1" type="ORF">GA574_30280</name>
</gene>
<evidence type="ECO:0000313" key="2">
    <source>
        <dbReference type="Proteomes" id="UP000435059"/>
    </source>
</evidence>
<dbReference type="AlphaFoldDB" id="A0A7J5NSF3"/>
<feature type="non-terminal residue" evidence="1">
    <location>
        <position position="116"/>
    </location>
</feature>
<protein>
    <submittedName>
        <fullName evidence="1">Type IV secretion protein Rhs</fullName>
    </submittedName>
</protein>
<sequence>MVVGVDVHVTTAPPFNPIHPYMGMVMDPSDYIPFLGTNVSVNGLKRGVSDTGGMIIPLAHIPLAGPFAMASMIGHESMNFFASQTVFCDGSRMSPKGHMVMTCNDVGIPLSAGIGK</sequence>
<reference evidence="1 2" key="1">
    <citation type="journal article" date="2019" name="Nat. Med.">
        <title>A library of human gut bacterial isolates paired with longitudinal multiomics data enables mechanistic microbiome research.</title>
        <authorList>
            <person name="Poyet M."/>
            <person name="Groussin M."/>
            <person name="Gibbons S.M."/>
            <person name="Avila-Pacheco J."/>
            <person name="Jiang X."/>
            <person name="Kearney S.M."/>
            <person name="Perrotta A.R."/>
            <person name="Berdy B."/>
            <person name="Zhao S."/>
            <person name="Lieberman T.D."/>
            <person name="Swanson P.K."/>
            <person name="Smith M."/>
            <person name="Roesemann S."/>
            <person name="Alexander J.E."/>
            <person name="Rich S.A."/>
            <person name="Livny J."/>
            <person name="Vlamakis H."/>
            <person name="Clish C."/>
            <person name="Bullock K."/>
            <person name="Deik A."/>
            <person name="Scott J."/>
            <person name="Pierce K.A."/>
            <person name="Xavier R.J."/>
            <person name="Alm E.J."/>
        </authorList>
    </citation>
    <scope>NUCLEOTIDE SEQUENCE [LARGE SCALE GENOMIC DNA]</scope>
    <source>
        <strain evidence="1 2">BIOML-A74</strain>
    </source>
</reference>
<evidence type="ECO:0000313" key="1">
    <source>
        <dbReference type="EMBL" id="KAB6077738.1"/>
    </source>
</evidence>